<evidence type="ECO:0000256" key="5">
    <source>
        <dbReference type="ARBA" id="ARBA00022737"/>
    </source>
</evidence>
<sequence length="355" mass="39384">MDRGSSESLTVKERMLSAGVGSLLTSLILTPMDVVRIRLQQQEMLPDCSCDVPVPKGKVSMVPASEAVFWQDSCFKELNCKSSPHRFKGTIEAFGKIAQNEGIFTLWRGISVTLLMAIPANVVYFTGYEYMRDISPIEHYFPAFNPLVCGALARILAATTVAPFELIRTRLQSIPKSSKSTSTRAIMRDLLLETKKEVASSGYKVLFKGLQITLWRDVPFSAIYWGSYEFSKKHLWQPSSPSSSSADSLSNWNFFTKSFISGCLSGAIAAVFTHPFDVGKTRWQISYVNPQATSVTSPAPGTAVNKNMFRFIDGIRRREGIRSLYTGLSVRVAKIAPSCAIMISSYEISKRIFSS</sequence>
<accession>A0A7G3Z9S2</accession>
<dbReference type="InterPro" id="IPR045315">
    <property type="entry name" value="Mtm1-like"/>
</dbReference>
<dbReference type="Proteomes" id="UP000515788">
    <property type="component" value="Chromosome 1"/>
</dbReference>
<dbReference type="PROSITE" id="PS50920">
    <property type="entry name" value="SOLCAR"/>
    <property type="match status" value="3"/>
</dbReference>
<dbReference type="AlphaFoldDB" id="A0A7G3Z9S2"/>
<name>A0A7G3Z9S2_9SACH</name>
<proteinExistence type="inferred from homology"/>
<dbReference type="InterPro" id="IPR018108">
    <property type="entry name" value="MCP_transmembrane"/>
</dbReference>
<reference evidence="13 14" key="1">
    <citation type="submission" date="2020-06" db="EMBL/GenBank/DDBJ databases">
        <title>The yeast mating-type switching endonuclease HO is a domesticated member of an unorthodox homing genetic element family.</title>
        <authorList>
            <person name="Coughlan A.Y."/>
            <person name="Lombardi L."/>
            <person name="Braun-Galleani S."/>
            <person name="Martos A.R."/>
            <person name="Galeote V."/>
            <person name="Bigey F."/>
            <person name="Dequin S."/>
            <person name="Byrne K.P."/>
            <person name="Wolfe K.H."/>
        </authorList>
    </citation>
    <scope>NUCLEOTIDE SEQUENCE [LARGE SCALE GENOMIC DNA]</scope>
    <source>
        <strain evidence="13 14">CBS764</strain>
    </source>
</reference>
<evidence type="ECO:0000256" key="9">
    <source>
        <dbReference type="ARBA" id="ARBA00023136"/>
    </source>
</evidence>
<keyword evidence="14" id="KW-1185">Reference proteome</keyword>
<comment type="similarity">
    <text evidence="2 11">Belongs to the mitochondrial carrier (TC 2.A.29) family.</text>
</comment>
<dbReference type="SUPFAM" id="SSF103506">
    <property type="entry name" value="Mitochondrial carrier"/>
    <property type="match status" value="1"/>
</dbReference>
<dbReference type="GeneID" id="59323355"/>
<feature type="repeat" description="Solcar" evidence="10">
    <location>
        <begin position="13"/>
        <end position="134"/>
    </location>
</feature>
<dbReference type="InterPro" id="IPR023395">
    <property type="entry name" value="MCP_dom_sf"/>
</dbReference>
<evidence type="ECO:0000313" key="13">
    <source>
        <dbReference type="EMBL" id="QLL30258.1"/>
    </source>
</evidence>
<evidence type="ECO:0000256" key="7">
    <source>
        <dbReference type="ARBA" id="ARBA00022989"/>
    </source>
</evidence>
<dbReference type="Gene3D" id="1.50.40.10">
    <property type="entry name" value="Mitochondrial carrier domain"/>
    <property type="match status" value="2"/>
</dbReference>
<keyword evidence="6" id="KW-0999">Mitochondrion inner membrane</keyword>
<keyword evidence="9 10" id="KW-0472">Membrane</keyword>
<organism evidence="13 14">
    <name type="scientific">Torulaspora globosa</name>
    <dbReference type="NCBI Taxonomy" id="48254"/>
    <lineage>
        <taxon>Eukaryota</taxon>
        <taxon>Fungi</taxon>
        <taxon>Dikarya</taxon>
        <taxon>Ascomycota</taxon>
        <taxon>Saccharomycotina</taxon>
        <taxon>Saccharomycetes</taxon>
        <taxon>Saccharomycetales</taxon>
        <taxon>Saccharomycetaceae</taxon>
        <taxon>Torulaspora</taxon>
    </lineage>
</organism>
<gene>
    <name evidence="13" type="ORF">HG536_0A00750</name>
</gene>
<evidence type="ECO:0000256" key="6">
    <source>
        <dbReference type="ARBA" id="ARBA00022792"/>
    </source>
</evidence>
<dbReference type="Pfam" id="PF00153">
    <property type="entry name" value="Mito_carr"/>
    <property type="match status" value="3"/>
</dbReference>
<dbReference type="GO" id="GO:0005743">
    <property type="term" value="C:mitochondrial inner membrane"/>
    <property type="evidence" value="ECO:0007669"/>
    <property type="project" value="UniProtKB-SubCell"/>
</dbReference>
<keyword evidence="4 10" id="KW-0812">Transmembrane</keyword>
<evidence type="ECO:0000256" key="10">
    <source>
        <dbReference type="PROSITE-ProRule" id="PRU00282"/>
    </source>
</evidence>
<keyword evidence="8" id="KW-0496">Mitochondrion</keyword>
<evidence type="ECO:0000256" key="1">
    <source>
        <dbReference type="ARBA" id="ARBA00004448"/>
    </source>
</evidence>
<dbReference type="EMBL" id="CP059246">
    <property type="protein sequence ID" value="QLL30258.1"/>
    <property type="molecule type" value="Genomic_DNA"/>
</dbReference>
<evidence type="ECO:0000256" key="8">
    <source>
        <dbReference type="ARBA" id="ARBA00023128"/>
    </source>
</evidence>
<feature type="transmembrane region" description="Helical" evidence="12">
    <location>
        <begin position="106"/>
        <end position="124"/>
    </location>
</feature>
<dbReference type="PANTHER" id="PTHR45760:SF2">
    <property type="entry name" value="FI19922P1-RELATED"/>
    <property type="match status" value="1"/>
</dbReference>
<evidence type="ECO:0008006" key="15">
    <source>
        <dbReference type="Google" id="ProtNLM"/>
    </source>
</evidence>
<keyword evidence="7 12" id="KW-1133">Transmembrane helix</keyword>
<keyword evidence="3 11" id="KW-0813">Transport</keyword>
<dbReference type="GO" id="GO:1990542">
    <property type="term" value="P:mitochondrial transmembrane transport"/>
    <property type="evidence" value="ECO:0007669"/>
    <property type="project" value="InterPro"/>
</dbReference>
<keyword evidence="5" id="KW-0677">Repeat</keyword>
<evidence type="ECO:0000256" key="4">
    <source>
        <dbReference type="ARBA" id="ARBA00022692"/>
    </source>
</evidence>
<feature type="repeat" description="Solcar" evidence="10">
    <location>
        <begin position="253"/>
        <end position="352"/>
    </location>
</feature>
<dbReference type="PANTHER" id="PTHR45760">
    <property type="entry name" value="FI19922P1-RELATED"/>
    <property type="match status" value="1"/>
</dbReference>
<dbReference type="OrthoDB" id="1747031at2759"/>
<evidence type="ECO:0000313" key="14">
    <source>
        <dbReference type="Proteomes" id="UP000515788"/>
    </source>
</evidence>
<feature type="transmembrane region" description="Helical" evidence="12">
    <location>
        <begin position="15"/>
        <end position="35"/>
    </location>
</feature>
<dbReference type="KEGG" id="tgb:HG536_0A00750"/>
<protein>
    <recommendedName>
        <fullName evidence="15">Mitochondrial carrier protein MTM1</fullName>
    </recommendedName>
</protein>
<evidence type="ECO:0000256" key="11">
    <source>
        <dbReference type="RuleBase" id="RU000488"/>
    </source>
</evidence>
<evidence type="ECO:0000256" key="3">
    <source>
        <dbReference type="ARBA" id="ARBA00022448"/>
    </source>
</evidence>
<dbReference type="RefSeq" id="XP_037136933.1">
    <property type="nucleotide sequence ID" value="XM_037281038.1"/>
</dbReference>
<evidence type="ECO:0000256" key="12">
    <source>
        <dbReference type="SAM" id="Phobius"/>
    </source>
</evidence>
<feature type="repeat" description="Solcar" evidence="10">
    <location>
        <begin position="141"/>
        <end position="234"/>
    </location>
</feature>
<evidence type="ECO:0000256" key="2">
    <source>
        <dbReference type="ARBA" id="ARBA00006375"/>
    </source>
</evidence>
<comment type="subcellular location">
    <subcellularLocation>
        <location evidence="1">Mitochondrion inner membrane</location>
        <topology evidence="1">Multi-pass membrane protein</topology>
    </subcellularLocation>
</comment>